<reference evidence="1" key="1">
    <citation type="submission" date="2020-04" db="EMBL/GenBank/DDBJ databases">
        <authorList>
            <person name="Chiriac C."/>
            <person name="Salcher M."/>
            <person name="Ghai R."/>
            <person name="Kavagutti S V."/>
        </authorList>
    </citation>
    <scope>NUCLEOTIDE SEQUENCE</scope>
</reference>
<proteinExistence type="predicted"/>
<protein>
    <submittedName>
        <fullName evidence="1">Uncharacterized protein</fullName>
    </submittedName>
</protein>
<gene>
    <name evidence="1" type="ORF">UFOVP460_29</name>
</gene>
<name>A0A6J5MDT2_9CAUD</name>
<accession>A0A6J5MDT2</accession>
<organism evidence="1">
    <name type="scientific">uncultured Caudovirales phage</name>
    <dbReference type="NCBI Taxonomy" id="2100421"/>
    <lineage>
        <taxon>Viruses</taxon>
        <taxon>Duplodnaviria</taxon>
        <taxon>Heunggongvirae</taxon>
        <taxon>Uroviricota</taxon>
        <taxon>Caudoviricetes</taxon>
        <taxon>Peduoviridae</taxon>
        <taxon>Maltschvirus</taxon>
        <taxon>Maltschvirus maltsch</taxon>
    </lineage>
</organism>
<sequence>MLTYKRFGATNYIVLSDGTVARLLKPSDRKGSKYINFTVRNKMLSMKLDTLVKKFSEAQGDVINDSRTEDQGA</sequence>
<evidence type="ECO:0000313" key="1">
    <source>
        <dbReference type="EMBL" id="CAB4144301.1"/>
    </source>
</evidence>
<dbReference type="EMBL" id="LR796434">
    <property type="protein sequence ID" value="CAB4144301.1"/>
    <property type="molecule type" value="Genomic_DNA"/>
</dbReference>